<organism evidence="4 5">
    <name type="scientific">Actinomycetospora straminea</name>
    <dbReference type="NCBI Taxonomy" id="663607"/>
    <lineage>
        <taxon>Bacteria</taxon>
        <taxon>Bacillati</taxon>
        <taxon>Actinomycetota</taxon>
        <taxon>Actinomycetes</taxon>
        <taxon>Pseudonocardiales</taxon>
        <taxon>Pseudonocardiaceae</taxon>
        <taxon>Actinomycetospora</taxon>
    </lineage>
</organism>
<protein>
    <submittedName>
        <fullName evidence="4">YifB family Mg chelatase-like AAA ATPase</fullName>
    </submittedName>
</protein>
<evidence type="ECO:0000256" key="2">
    <source>
        <dbReference type="SAM" id="MobiDB-lite"/>
    </source>
</evidence>
<feature type="region of interest" description="Disordered" evidence="2">
    <location>
        <begin position="514"/>
        <end position="533"/>
    </location>
</feature>
<dbReference type="InterPro" id="IPR020568">
    <property type="entry name" value="Ribosomal_Su5_D2-typ_SF"/>
</dbReference>
<dbReference type="PANTHER" id="PTHR32039:SF7">
    <property type="entry name" value="COMPETENCE PROTEIN COMM"/>
    <property type="match status" value="1"/>
</dbReference>
<feature type="domain" description="AAA+ ATPase" evidence="3">
    <location>
        <begin position="212"/>
        <end position="394"/>
    </location>
</feature>
<comment type="similarity">
    <text evidence="1">Belongs to the Mg-chelatase subunits D/I family. ComM subfamily.</text>
</comment>
<dbReference type="Pfam" id="PF13541">
    <property type="entry name" value="ChlI"/>
    <property type="match status" value="1"/>
</dbReference>
<dbReference type="NCBIfam" id="TIGR00368">
    <property type="entry name" value="YifB family Mg chelatase-like AAA ATPase"/>
    <property type="match status" value="1"/>
</dbReference>
<dbReference type="SUPFAM" id="SSF52540">
    <property type="entry name" value="P-loop containing nucleoside triphosphate hydrolases"/>
    <property type="match status" value="1"/>
</dbReference>
<gene>
    <name evidence="4" type="ORF">GCM10023203_52820</name>
</gene>
<keyword evidence="5" id="KW-1185">Reference proteome</keyword>
<dbReference type="Proteomes" id="UP001500457">
    <property type="component" value="Unassembled WGS sequence"/>
</dbReference>
<dbReference type="InterPro" id="IPR027417">
    <property type="entry name" value="P-loop_NTPase"/>
</dbReference>
<comment type="caution">
    <text evidence="4">The sequence shown here is derived from an EMBL/GenBank/DDBJ whole genome shotgun (WGS) entry which is preliminary data.</text>
</comment>
<name>A0ABP9F5C7_9PSEU</name>
<evidence type="ECO:0000313" key="4">
    <source>
        <dbReference type="EMBL" id="GAA4892384.1"/>
    </source>
</evidence>
<dbReference type="Gene3D" id="3.40.50.300">
    <property type="entry name" value="P-loop containing nucleotide triphosphate hydrolases"/>
    <property type="match status" value="1"/>
</dbReference>
<dbReference type="SMART" id="SM00382">
    <property type="entry name" value="AAA"/>
    <property type="match status" value="1"/>
</dbReference>
<dbReference type="InterPro" id="IPR045006">
    <property type="entry name" value="CHLI-like"/>
</dbReference>
<evidence type="ECO:0000259" key="3">
    <source>
        <dbReference type="SMART" id="SM00382"/>
    </source>
</evidence>
<dbReference type="InterPro" id="IPR004482">
    <property type="entry name" value="Mg_chelat-rel"/>
</dbReference>
<dbReference type="PANTHER" id="PTHR32039">
    <property type="entry name" value="MAGNESIUM-CHELATASE SUBUNIT CHLI"/>
    <property type="match status" value="1"/>
</dbReference>
<accession>A0ABP9F5C7</accession>
<dbReference type="CDD" id="cd00009">
    <property type="entry name" value="AAA"/>
    <property type="match status" value="1"/>
</dbReference>
<dbReference type="Gene3D" id="3.30.230.10">
    <property type="match status" value="1"/>
</dbReference>
<dbReference type="InterPro" id="IPR000523">
    <property type="entry name" value="Mg_chelatse_chII-like_cat_dom"/>
</dbReference>
<dbReference type="SUPFAM" id="SSF54211">
    <property type="entry name" value="Ribosomal protein S5 domain 2-like"/>
    <property type="match status" value="1"/>
</dbReference>
<dbReference type="Pfam" id="PF01078">
    <property type="entry name" value="Mg_chelatase"/>
    <property type="match status" value="1"/>
</dbReference>
<evidence type="ECO:0000256" key="1">
    <source>
        <dbReference type="ARBA" id="ARBA00006354"/>
    </source>
</evidence>
<dbReference type="RefSeq" id="WP_274230326.1">
    <property type="nucleotide sequence ID" value="NZ_BAABHQ010000022.1"/>
</dbReference>
<proteinExistence type="inferred from homology"/>
<dbReference type="EMBL" id="BAABHQ010000022">
    <property type="protein sequence ID" value="GAA4892384.1"/>
    <property type="molecule type" value="Genomic_DNA"/>
</dbReference>
<dbReference type="InterPro" id="IPR003593">
    <property type="entry name" value="AAA+_ATPase"/>
</dbReference>
<evidence type="ECO:0000313" key="5">
    <source>
        <dbReference type="Proteomes" id="UP001500457"/>
    </source>
</evidence>
<dbReference type="InterPro" id="IPR014721">
    <property type="entry name" value="Ribsml_uS5_D2-typ_fold_subgr"/>
</dbReference>
<dbReference type="InterPro" id="IPR025158">
    <property type="entry name" value="Mg_chelat-rel_C"/>
</dbReference>
<sequence>MALACAWAIGLRGVDGEVVEIEADIGQGLPGVSLVGLPDAALAESRDRVRAAVVNSGETWPARRITLALSPATLPKQGSGYDLALACSVLAAARAVPVAALRGVVLLGELALDGRVRGVRGVLPALLAARRLGVEQAVVPAAASVEAGLVDGLEVLGAEHLSDVLAWLRGDRGRLRPVGSGTRARHGGPREDLADVVGQRAARRAVEVAAAGGHHLLMVGPPGSGKTMLARRMTGLLPDLDGDAALQVAAVRSLAGATDPQEALPAAPPFVAPHHSVSSAALVGGGSGLARPGAVSLAHRGVLFLDEIYEFGPHVLEMLRTPLEEGEVRLARTDGVVRYPARFQLVMAANPCPCAPPRPTDCRCTSLEKRRYQLRLSGPMLDRVDLQVTLRAVEELTFASGVAAALEEVPEDTASVRSRVLAARAAARERWLDAGWRTNAEVPGPELRRRSRLPVEAAAVLERQLRSGAMTARGADRALRVGWTIADLRGAPSPGTADIEEAVAYKGFVDENGPERAVEALDPGSLTSDEEVA</sequence>
<reference evidence="5" key="1">
    <citation type="journal article" date="2019" name="Int. J. Syst. Evol. Microbiol.">
        <title>The Global Catalogue of Microorganisms (GCM) 10K type strain sequencing project: providing services to taxonomists for standard genome sequencing and annotation.</title>
        <authorList>
            <consortium name="The Broad Institute Genomics Platform"/>
            <consortium name="The Broad Institute Genome Sequencing Center for Infectious Disease"/>
            <person name="Wu L."/>
            <person name="Ma J."/>
        </authorList>
    </citation>
    <scope>NUCLEOTIDE SEQUENCE [LARGE SCALE GENOMIC DNA]</scope>
    <source>
        <strain evidence="5">JCM 17983</strain>
    </source>
</reference>
<dbReference type="Pfam" id="PF13335">
    <property type="entry name" value="Mg_chelatase_C"/>
    <property type="match status" value="1"/>
</dbReference>